<organism>
    <name type="scientific">Serpula lacrymans var. lacrymans (strain S7.9)</name>
    <name type="common">Dry rot fungus</name>
    <dbReference type="NCBI Taxonomy" id="578457"/>
    <lineage>
        <taxon>Eukaryota</taxon>
        <taxon>Fungi</taxon>
        <taxon>Dikarya</taxon>
        <taxon>Basidiomycota</taxon>
        <taxon>Agaricomycotina</taxon>
        <taxon>Agaricomycetes</taxon>
        <taxon>Agaricomycetidae</taxon>
        <taxon>Boletales</taxon>
        <taxon>Coniophorineae</taxon>
        <taxon>Serpulaceae</taxon>
        <taxon>Serpula</taxon>
    </lineage>
</organism>
<evidence type="ECO:0008006" key="8">
    <source>
        <dbReference type="Google" id="ProtNLM"/>
    </source>
</evidence>
<protein>
    <recommendedName>
        <fullName evidence="8">Sulfite oxidase</fullName>
    </recommendedName>
</protein>
<sequence>MDFKGVRARQVGQADLYGRSKRRTLRVLSESPLNAEPPDVAELLQYPITPRRLIYKRNHSDIKDVKADAGVKEPAFNITIDGEVDRDLSISFQDLVNQFSRKEVVAALQCAGNRRAQMAEKTQRDVKGLKWNEGAVSNVKWGGVLLRDVLLYAGIPTNCDDLHVCLASHIAPCEQDTYYGVSIPIEKVMDEGGDVLLAYEMNDEPLTPEHGFPLRIVVPGFSGARWVKWIDRITVSRNESPNFYQQRDYKVLPDTVISHDMADAQDWWSRVPAIQAIALNSVVATVQRVPSVITNITNVSPYTHGHVTPDVGRIVLRATGYALSGTRITKVDISADSGKNWVPAQITYQEGKWSWSLWEGDIAVSASNTANGINGINGENGHNTENGVATKRVVTVWSRAQDESGDVQVTECAWNLRGVGFCAVGERQVEI</sequence>
<evidence type="ECO:0000256" key="2">
    <source>
        <dbReference type="ARBA" id="ARBA00022505"/>
    </source>
</evidence>
<dbReference type="SUPFAM" id="SSF56524">
    <property type="entry name" value="Oxidoreductase molybdopterin-binding domain"/>
    <property type="match status" value="1"/>
</dbReference>
<proteinExistence type="predicted"/>
<dbReference type="GO" id="GO:0043546">
    <property type="term" value="F:molybdopterin cofactor binding"/>
    <property type="evidence" value="ECO:0007669"/>
    <property type="project" value="TreeGrafter"/>
</dbReference>
<dbReference type="GO" id="GO:0006790">
    <property type="term" value="P:sulfur compound metabolic process"/>
    <property type="evidence" value="ECO:0007669"/>
    <property type="project" value="TreeGrafter"/>
</dbReference>
<dbReference type="SUPFAM" id="SSF81296">
    <property type="entry name" value="E set domains"/>
    <property type="match status" value="1"/>
</dbReference>
<dbReference type="InterPro" id="IPR008335">
    <property type="entry name" value="Mopterin_OxRdtase_euk"/>
</dbReference>
<dbReference type="EMBL" id="GL945434">
    <property type="protein sequence ID" value="EGO24274.1"/>
    <property type="molecule type" value="Genomic_DNA"/>
</dbReference>
<dbReference type="PANTHER" id="PTHR19372:SF7">
    <property type="entry name" value="SULFITE OXIDASE, MITOCHONDRIAL"/>
    <property type="match status" value="1"/>
</dbReference>
<dbReference type="Pfam" id="PF03404">
    <property type="entry name" value="Mo-co_dimer"/>
    <property type="match status" value="1"/>
</dbReference>
<dbReference type="GO" id="GO:0005739">
    <property type="term" value="C:mitochondrion"/>
    <property type="evidence" value="ECO:0007669"/>
    <property type="project" value="TreeGrafter"/>
</dbReference>
<reference evidence="7" key="1">
    <citation type="submission" date="2011-04" db="EMBL/GenBank/DDBJ databases">
        <title>Evolution of plant cell wall degrading machinery underlies the functional diversity of forest fungi.</title>
        <authorList>
            <consortium name="US DOE Joint Genome Institute (JGI-PGF)"/>
            <person name="Eastwood D.C."/>
            <person name="Floudas D."/>
            <person name="Binder M."/>
            <person name="Majcherczyk A."/>
            <person name="Schneider P."/>
            <person name="Aerts A."/>
            <person name="Asiegbu F.O."/>
            <person name="Baker S.E."/>
            <person name="Barry K."/>
            <person name="Bendiksby M."/>
            <person name="Blumentritt M."/>
            <person name="Coutinho P.M."/>
            <person name="Cullen D."/>
            <person name="Cullen D."/>
            <person name="Gathman A."/>
            <person name="Goodell B."/>
            <person name="Henrissat B."/>
            <person name="Ihrmark K."/>
            <person name="Kauserud H."/>
            <person name="Kohler A."/>
            <person name="LaButti K."/>
            <person name="Lapidus A."/>
            <person name="Lavin J.L."/>
            <person name="Lee Y.-H."/>
            <person name="Lindquist E."/>
            <person name="Lilly W."/>
            <person name="Lucas S."/>
            <person name="Morin E."/>
            <person name="Murat C."/>
            <person name="Oguiza J.A."/>
            <person name="Park J."/>
            <person name="Pisabarro A.G."/>
            <person name="Riley R."/>
            <person name="Rosling A."/>
            <person name="Salamov A."/>
            <person name="Schmidt O."/>
            <person name="Schmutz J."/>
            <person name="Skrede I."/>
            <person name="Stenlid J."/>
            <person name="Wiebenga A."/>
            <person name="Xie X."/>
            <person name="Kues U."/>
            <person name="Hibbett D.S."/>
            <person name="Hoffmeister D."/>
            <person name="Hogberg N."/>
            <person name="Martin F."/>
            <person name="Grigoriev I.V."/>
            <person name="Watkinson S.C."/>
        </authorList>
    </citation>
    <scope>NUCLEOTIDE SEQUENCE</scope>
    <source>
        <strain evidence="7">S7.9</strain>
    </source>
</reference>
<dbReference type="KEGG" id="sla:SERLADRAFT_415433"/>
<dbReference type="Pfam" id="PF00174">
    <property type="entry name" value="Oxidored_molyb"/>
    <property type="match status" value="1"/>
</dbReference>
<keyword evidence="3" id="KW-0479">Metal-binding</keyword>
<evidence type="ECO:0000259" key="5">
    <source>
        <dbReference type="Pfam" id="PF00174"/>
    </source>
</evidence>
<dbReference type="InterPro" id="IPR036374">
    <property type="entry name" value="OxRdtase_Mopterin-bd_sf"/>
</dbReference>
<name>F8NVW3_SERL9</name>
<keyword evidence="2" id="KW-0500">Molybdenum</keyword>
<dbReference type="InterPro" id="IPR000572">
    <property type="entry name" value="OxRdtase_Mopterin-bd_dom"/>
</dbReference>
<evidence type="ECO:0000256" key="4">
    <source>
        <dbReference type="ARBA" id="ARBA00023002"/>
    </source>
</evidence>
<dbReference type="InterPro" id="IPR014756">
    <property type="entry name" value="Ig_E-set"/>
</dbReference>
<gene>
    <name evidence="7" type="ORF">SERLADRAFT_415433</name>
</gene>
<dbReference type="GO" id="GO:0030151">
    <property type="term" value="F:molybdenum ion binding"/>
    <property type="evidence" value="ECO:0007669"/>
    <property type="project" value="InterPro"/>
</dbReference>
<evidence type="ECO:0000313" key="7">
    <source>
        <dbReference type="EMBL" id="EGO24274.1"/>
    </source>
</evidence>
<dbReference type="HOGENOM" id="CLU_003827_5_2_1"/>
<dbReference type="Gene3D" id="3.90.420.10">
    <property type="entry name" value="Oxidoreductase, molybdopterin-binding domain"/>
    <property type="match status" value="1"/>
</dbReference>
<dbReference type="OrthoDB" id="10051395at2759"/>
<dbReference type="PRINTS" id="PR00407">
    <property type="entry name" value="EUMOPTERIN"/>
</dbReference>
<feature type="domain" description="Oxidoreductase molybdopterin-binding" evidence="5">
    <location>
        <begin position="73"/>
        <end position="244"/>
    </location>
</feature>
<dbReference type="GO" id="GO:0008482">
    <property type="term" value="F:sulfite oxidase activity"/>
    <property type="evidence" value="ECO:0007669"/>
    <property type="project" value="TreeGrafter"/>
</dbReference>
<evidence type="ECO:0000259" key="6">
    <source>
        <dbReference type="Pfam" id="PF03404"/>
    </source>
</evidence>
<dbReference type="InterPro" id="IPR005066">
    <property type="entry name" value="MoCF_OxRdtse_dimer"/>
</dbReference>
<dbReference type="FunFam" id="3.90.420.10:FF:000002">
    <property type="entry name" value="sulfite oxidase, mitochondrial"/>
    <property type="match status" value="1"/>
</dbReference>
<keyword evidence="4" id="KW-0560">Oxidoreductase</keyword>
<dbReference type="Proteomes" id="UP000008064">
    <property type="component" value="Unassembled WGS sequence"/>
</dbReference>
<dbReference type="AlphaFoldDB" id="F8NVW3"/>
<comment type="cofactor">
    <cofactor evidence="1">
        <name>Mo-molybdopterin</name>
        <dbReference type="ChEBI" id="CHEBI:71302"/>
    </cofactor>
</comment>
<evidence type="ECO:0000256" key="3">
    <source>
        <dbReference type="ARBA" id="ARBA00022723"/>
    </source>
</evidence>
<dbReference type="RefSeq" id="XP_007318293.1">
    <property type="nucleotide sequence ID" value="XM_007318231.1"/>
</dbReference>
<dbReference type="PANTHER" id="PTHR19372">
    <property type="entry name" value="SULFITE REDUCTASE"/>
    <property type="match status" value="1"/>
</dbReference>
<dbReference type="GO" id="GO:0020037">
    <property type="term" value="F:heme binding"/>
    <property type="evidence" value="ECO:0007669"/>
    <property type="project" value="TreeGrafter"/>
</dbReference>
<feature type="domain" description="Moybdenum cofactor oxidoreductase dimerisation" evidence="6">
    <location>
        <begin position="291"/>
        <end position="371"/>
    </location>
</feature>
<dbReference type="Gene3D" id="2.60.40.650">
    <property type="match status" value="1"/>
</dbReference>
<evidence type="ECO:0000256" key="1">
    <source>
        <dbReference type="ARBA" id="ARBA00001924"/>
    </source>
</evidence>
<dbReference type="GeneID" id="18813383"/>
<accession>F8NVW3</accession>